<name>D5VUB5_METIM</name>
<dbReference type="AlphaFoldDB" id="D5VUB5"/>
<evidence type="ECO:0000256" key="2">
    <source>
        <dbReference type="ARBA" id="ARBA00022723"/>
    </source>
</evidence>
<dbReference type="GO" id="GO:0005737">
    <property type="term" value="C:cytoplasm"/>
    <property type="evidence" value="ECO:0007669"/>
    <property type="project" value="TreeGrafter"/>
</dbReference>
<dbReference type="GO" id="GO:0046872">
    <property type="term" value="F:metal ion binding"/>
    <property type="evidence" value="ECO:0007669"/>
    <property type="project" value="UniProtKB-KW"/>
</dbReference>
<feature type="binding site" evidence="3">
    <location>
        <position position="101"/>
    </location>
    <ligand>
        <name>a divalent metal cation</name>
        <dbReference type="ChEBI" id="CHEBI:60240"/>
        <label>1</label>
    </ligand>
</feature>
<comment type="similarity">
    <text evidence="1">Belongs to the GTP cyclohydrolase I type 2/NIF3 family.</text>
</comment>
<dbReference type="HOGENOM" id="CLU_037423_2_0_2"/>
<dbReference type="Pfam" id="PF01784">
    <property type="entry name" value="DUF34_NIF3"/>
    <property type="match status" value="1"/>
</dbReference>
<dbReference type="KEGG" id="mif:Metin_0055"/>
<keyword evidence="5" id="KW-1185">Reference proteome</keyword>
<dbReference type="NCBIfam" id="TIGR00486">
    <property type="entry name" value="YbgI_SA1388"/>
    <property type="match status" value="1"/>
</dbReference>
<dbReference type="OrthoDB" id="85198at2157"/>
<dbReference type="eggNOG" id="arCOG04454">
    <property type="taxonomic scope" value="Archaea"/>
</dbReference>
<feature type="binding site" evidence="3">
    <location>
        <position position="216"/>
    </location>
    <ligand>
        <name>a divalent metal cation</name>
        <dbReference type="ChEBI" id="CHEBI:60240"/>
        <label>1</label>
    </ligand>
</feature>
<protein>
    <recommendedName>
        <fullName evidence="6">NGG1p interacting factor 3 protein, NIF3</fullName>
    </recommendedName>
</protein>
<evidence type="ECO:0000313" key="5">
    <source>
        <dbReference type="Proteomes" id="UP000002061"/>
    </source>
</evidence>
<dbReference type="SUPFAM" id="SSF102705">
    <property type="entry name" value="NIF3 (NGG1p interacting factor 3)-like"/>
    <property type="match status" value="1"/>
</dbReference>
<evidence type="ECO:0000313" key="4">
    <source>
        <dbReference type="EMBL" id="ADG12727.1"/>
    </source>
</evidence>
<accession>D5VUB5</accession>
<dbReference type="PANTHER" id="PTHR13799">
    <property type="entry name" value="NGG1 INTERACTING FACTOR 3"/>
    <property type="match status" value="1"/>
</dbReference>
<reference evidence="4" key="1">
    <citation type="submission" date="2010-04" db="EMBL/GenBank/DDBJ databases">
        <title>Complete sequence of Methanocaldococcus infernus ME.</title>
        <authorList>
            <consortium name="US DOE Joint Genome Institute"/>
            <person name="Lucas S."/>
            <person name="Copeland A."/>
            <person name="Lapidus A."/>
            <person name="Cheng J.-F."/>
            <person name="Bruce D."/>
            <person name="Goodwin L."/>
            <person name="Pitluck S."/>
            <person name="Munk A.C."/>
            <person name="Detter J.C."/>
            <person name="Han C."/>
            <person name="Tapia R."/>
            <person name="Land M."/>
            <person name="Hauser L."/>
            <person name="Kyrpides N."/>
            <person name="Mikhailova N."/>
            <person name="Sieprawska-Lupa M."/>
            <person name="Whitman W.B."/>
            <person name="Woyke T."/>
        </authorList>
    </citation>
    <scope>NUCLEOTIDE SEQUENCE [LARGE SCALE GENOMIC DNA]</scope>
    <source>
        <strain evidence="4">ME</strain>
    </source>
</reference>
<feature type="binding site" evidence="3">
    <location>
        <position position="212"/>
    </location>
    <ligand>
        <name>a divalent metal cation</name>
        <dbReference type="ChEBI" id="CHEBI:60240"/>
        <label>1</label>
    </ligand>
</feature>
<dbReference type="InterPro" id="IPR002678">
    <property type="entry name" value="DUF34/NIF3"/>
</dbReference>
<dbReference type="Proteomes" id="UP000002061">
    <property type="component" value="Chromosome"/>
</dbReference>
<dbReference type="EMBL" id="CP002009">
    <property type="protein sequence ID" value="ADG12727.1"/>
    <property type="molecule type" value="Genomic_DNA"/>
</dbReference>
<organism evidence="4 5">
    <name type="scientific">Methanocaldococcus infernus (strain DSM 11812 / JCM 15783 / ME)</name>
    <dbReference type="NCBI Taxonomy" id="573063"/>
    <lineage>
        <taxon>Archaea</taxon>
        <taxon>Methanobacteriati</taxon>
        <taxon>Methanobacteriota</taxon>
        <taxon>Methanomada group</taxon>
        <taxon>Methanococci</taxon>
        <taxon>Methanococcales</taxon>
        <taxon>Methanocaldococcaceae</taxon>
        <taxon>Methanocaldococcus</taxon>
    </lineage>
</organism>
<dbReference type="Gene3D" id="3.40.1390.30">
    <property type="entry name" value="NIF3 (NGG1p interacting factor 3)-like"/>
    <property type="match status" value="2"/>
</dbReference>
<dbReference type="GeneID" id="9131054"/>
<dbReference type="PANTHER" id="PTHR13799:SF14">
    <property type="entry name" value="GTP CYCLOHYDROLASE 1 TYPE 2 HOMOLOG"/>
    <property type="match status" value="1"/>
</dbReference>
<gene>
    <name evidence="4" type="ordered locus">Metin_0055</name>
</gene>
<dbReference type="InterPro" id="IPR036069">
    <property type="entry name" value="DUF34/NIF3_sf"/>
</dbReference>
<feature type="binding site" evidence="3">
    <location>
        <position position="65"/>
    </location>
    <ligand>
        <name>a divalent metal cation</name>
        <dbReference type="ChEBI" id="CHEBI:60240"/>
        <label>1</label>
    </ligand>
</feature>
<dbReference type="STRING" id="573063.Metin_0055"/>
<evidence type="ECO:0008006" key="6">
    <source>
        <dbReference type="Google" id="ProtNLM"/>
    </source>
</evidence>
<proteinExistence type="inferred from homology"/>
<feature type="binding site" evidence="3">
    <location>
        <position position="64"/>
    </location>
    <ligand>
        <name>a divalent metal cation</name>
        <dbReference type="ChEBI" id="CHEBI:60240"/>
        <label>2</label>
    </ligand>
</feature>
<dbReference type="RefSeq" id="WP_013099473.1">
    <property type="nucleotide sequence ID" value="NC_014122.1"/>
</dbReference>
<sequence>MLAKEVIELIESKAPKELALNWDNVGLQVGRLEKEVSKLGVALDPSLKVIEKASNLGVDFLFTHHPLFFKPINRVDGLVYEKLSLIFKNDMVVYSAHTNLDISYLNDALSSLYNLKDVEPLLDNGLGRIGTFKGSFEELLNITEENLTKPVVVGSCEEEEFKVAVLSGKGLTEELIKICKEKGVRVFISGDLTHHAKILAEDLDICLVDATHYHTEVYGLKKFIEELNLNFITLDF</sequence>
<evidence type="ECO:0000256" key="3">
    <source>
        <dbReference type="PIRSR" id="PIRSR602678-1"/>
    </source>
</evidence>
<evidence type="ECO:0000256" key="1">
    <source>
        <dbReference type="ARBA" id="ARBA00006964"/>
    </source>
</evidence>
<keyword evidence="2 3" id="KW-0479">Metal-binding</keyword>
<dbReference type="FunFam" id="3.40.1390.30:FF:000001">
    <property type="entry name" value="GTP cyclohydrolase 1 type 2"/>
    <property type="match status" value="1"/>
</dbReference>